<evidence type="ECO:0000259" key="5">
    <source>
        <dbReference type="Pfam" id="PF25917"/>
    </source>
</evidence>
<feature type="domain" description="Multidrug resistance protein MdtA-like alpha-helical hairpin" evidence="4">
    <location>
        <begin position="101"/>
        <end position="170"/>
    </location>
</feature>
<dbReference type="Pfam" id="PF25917">
    <property type="entry name" value="BSH_RND"/>
    <property type="match status" value="1"/>
</dbReference>
<keyword evidence="9" id="KW-1185">Reference proteome</keyword>
<dbReference type="InterPro" id="IPR058627">
    <property type="entry name" value="MdtA-like_C"/>
</dbReference>
<comment type="similarity">
    <text evidence="2">Belongs to the membrane fusion protein (MFP) (TC 8.A.1) family.</text>
</comment>
<dbReference type="NCBIfam" id="TIGR01730">
    <property type="entry name" value="RND_mfp"/>
    <property type="match status" value="1"/>
</dbReference>
<dbReference type="InterPro" id="IPR058625">
    <property type="entry name" value="MdtA-like_BSH"/>
</dbReference>
<dbReference type="Gene3D" id="2.40.50.100">
    <property type="match status" value="1"/>
</dbReference>
<dbReference type="InterPro" id="IPR006143">
    <property type="entry name" value="RND_pump_MFP"/>
</dbReference>
<evidence type="ECO:0000259" key="6">
    <source>
        <dbReference type="Pfam" id="PF25944"/>
    </source>
</evidence>
<dbReference type="Gene3D" id="2.40.420.20">
    <property type="match status" value="1"/>
</dbReference>
<dbReference type="PROSITE" id="PS51257">
    <property type="entry name" value="PROKAR_LIPOPROTEIN"/>
    <property type="match status" value="1"/>
</dbReference>
<dbReference type="FunFam" id="2.40.420.20:FF:000001">
    <property type="entry name" value="Efflux RND transporter periplasmic adaptor subunit"/>
    <property type="match status" value="1"/>
</dbReference>
<dbReference type="GO" id="GO:0022857">
    <property type="term" value="F:transmembrane transporter activity"/>
    <property type="evidence" value="ECO:0007669"/>
    <property type="project" value="InterPro"/>
</dbReference>
<dbReference type="Gene3D" id="1.10.287.470">
    <property type="entry name" value="Helix hairpin bin"/>
    <property type="match status" value="1"/>
</dbReference>
<dbReference type="EMBL" id="NWBU01000009">
    <property type="protein sequence ID" value="PTQ11003.1"/>
    <property type="molecule type" value="Genomic_DNA"/>
</dbReference>
<dbReference type="PANTHER" id="PTHR30158:SF3">
    <property type="entry name" value="MULTIDRUG EFFLUX PUMP SUBUNIT ACRA-RELATED"/>
    <property type="match status" value="1"/>
</dbReference>
<dbReference type="InterPro" id="IPR058626">
    <property type="entry name" value="MdtA-like_b-barrel"/>
</dbReference>
<dbReference type="GO" id="GO:0030313">
    <property type="term" value="C:cell envelope"/>
    <property type="evidence" value="ECO:0007669"/>
    <property type="project" value="UniProtKB-SubCell"/>
</dbReference>
<reference evidence="8 9" key="1">
    <citation type="submission" date="2017-09" db="EMBL/GenBank/DDBJ databases">
        <title>Sphingomonas panjinensis sp.nov., isolated from oil-contaminated soil.</title>
        <authorList>
            <person name="Wang L."/>
            <person name="Chen L."/>
        </authorList>
    </citation>
    <scope>NUCLEOTIDE SEQUENCE [LARGE SCALE GENOMIC DNA]</scope>
    <source>
        <strain evidence="8 9">FW-11</strain>
    </source>
</reference>
<feature type="chain" id="PRO_5015754255" evidence="3">
    <location>
        <begin position="22"/>
        <end position="385"/>
    </location>
</feature>
<accession>A0A2T5FXY9</accession>
<dbReference type="Pfam" id="PF25876">
    <property type="entry name" value="HH_MFP_RND"/>
    <property type="match status" value="1"/>
</dbReference>
<name>A0A2T5FXY9_9SPHN</name>
<evidence type="ECO:0000259" key="4">
    <source>
        <dbReference type="Pfam" id="PF25876"/>
    </source>
</evidence>
<dbReference type="GO" id="GO:0046677">
    <property type="term" value="P:response to antibiotic"/>
    <property type="evidence" value="ECO:0007669"/>
    <property type="project" value="TreeGrafter"/>
</dbReference>
<organism evidence="8 9">
    <name type="scientific">Sphingomonas oleivorans</name>
    <dbReference type="NCBI Taxonomy" id="1735121"/>
    <lineage>
        <taxon>Bacteria</taxon>
        <taxon>Pseudomonadati</taxon>
        <taxon>Pseudomonadota</taxon>
        <taxon>Alphaproteobacteria</taxon>
        <taxon>Sphingomonadales</taxon>
        <taxon>Sphingomonadaceae</taxon>
        <taxon>Sphingomonas</taxon>
    </lineage>
</organism>
<dbReference type="OrthoDB" id="9816569at2"/>
<evidence type="ECO:0000256" key="2">
    <source>
        <dbReference type="ARBA" id="ARBA00009477"/>
    </source>
</evidence>
<comment type="caution">
    <text evidence="8">The sequence shown here is derived from an EMBL/GenBank/DDBJ whole genome shotgun (WGS) entry which is preliminary data.</text>
</comment>
<dbReference type="Pfam" id="PF25944">
    <property type="entry name" value="Beta-barrel_RND"/>
    <property type="match status" value="1"/>
</dbReference>
<dbReference type="GO" id="GO:0005886">
    <property type="term" value="C:plasma membrane"/>
    <property type="evidence" value="ECO:0007669"/>
    <property type="project" value="TreeGrafter"/>
</dbReference>
<sequence>MRGIVARLSATVTGCSLIALAGCDQPPPPAPPPPPVEVVTLSARPVANIIELPGRVQAVRTAEVRARVDGIVERRLYAEGTDVRAGQPLFRIDPREMQAAYASAVAALNRARAAATNAGQVVGRYRPLVREQAISGQEYDAAVAQQRGGQADVAEAGAAVDRARLNLAYASVTAPISGRVGRAEVTEGALVSASGATLMTRIEQLDPIYVNFSQSSSELLRLRRDIAAGRVVSPALNRVQVRLILEDGTEYGPVGHLNFLDMSVDENTGTVSLRAQFPNPQRYLLPGQFVRARIEGGTTQGGLLVPQRAVQVSPKGASVMVVGRDDVAMARPIEVGDLQGDNWVVRSGLKAGERVIVNGLQKVRPGGKVTVLPARGGPQPASAAR</sequence>
<protein>
    <submittedName>
        <fullName evidence="8">Efflux transporter periplasmic adaptor subunit</fullName>
    </submittedName>
</protein>
<feature type="domain" description="Multidrug resistance protein MdtA-like barrel-sandwich hybrid" evidence="5">
    <location>
        <begin position="60"/>
        <end position="197"/>
    </location>
</feature>
<dbReference type="AlphaFoldDB" id="A0A2T5FXY9"/>
<feature type="domain" description="Multidrug resistance protein MdtA-like C-terminal permuted SH3" evidence="7">
    <location>
        <begin position="303"/>
        <end position="362"/>
    </location>
</feature>
<dbReference type="SUPFAM" id="SSF111369">
    <property type="entry name" value="HlyD-like secretion proteins"/>
    <property type="match status" value="1"/>
</dbReference>
<keyword evidence="3" id="KW-0732">Signal</keyword>
<evidence type="ECO:0000313" key="9">
    <source>
        <dbReference type="Proteomes" id="UP000244162"/>
    </source>
</evidence>
<feature type="signal peptide" evidence="3">
    <location>
        <begin position="1"/>
        <end position="21"/>
    </location>
</feature>
<dbReference type="Proteomes" id="UP000244162">
    <property type="component" value="Unassembled WGS sequence"/>
</dbReference>
<evidence type="ECO:0000256" key="1">
    <source>
        <dbReference type="ARBA" id="ARBA00004196"/>
    </source>
</evidence>
<proteinExistence type="inferred from homology"/>
<evidence type="ECO:0000259" key="7">
    <source>
        <dbReference type="Pfam" id="PF25967"/>
    </source>
</evidence>
<evidence type="ECO:0000256" key="3">
    <source>
        <dbReference type="SAM" id="SignalP"/>
    </source>
</evidence>
<dbReference type="Pfam" id="PF25967">
    <property type="entry name" value="RND-MFP_C"/>
    <property type="match status" value="1"/>
</dbReference>
<evidence type="ECO:0000313" key="8">
    <source>
        <dbReference type="EMBL" id="PTQ11003.1"/>
    </source>
</evidence>
<comment type="subcellular location">
    <subcellularLocation>
        <location evidence="1">Cell envelope</location>
    </subcellularLocation>
</comment>
<feature type="domain" description="Multidrug resistance protein MdtA-like beta-barrel" evidence="6">
    <location>
        <begin position="207"/>
        <end position="297"/>
    </location>
</feature>
<gene>
    <name evidence="8" type="ORF">CLG96_11155</name>
</gene>
<dbReference type="PANTHER" id="PTHR30158">
    <property type="entry name" value="ACRA/E-RELATED COMPONENT OF DRUG EFFLUX TRANSPORTER"/>
    <property type="match status" value="1"/>
</dbReference>
<dbReference type="Gene3D" id="2.40.30.170">
    <property type="match status" value="1"/>
</dbReference>
<dbReference type="InterPro" id="IPR058624">
    <property type="entry name" value="MdtA-like_HH"/>
</dbReference>